<comment type="caution">
    <text evidence="16">The sequence shown here is derived from an EMBL/GenBank/DDBJ whole genome shotgun (WGS) entry which is preliminary data.</text>
</comment>
<accession>A0A3M9MVT9</accession>
<name>A0A3M9MVT9_9BACT</name>
<dbReference type="Pfam" id="PF08275">
    <property type="entry name" value="DNAG_N"/>
    <property type="match status" value="1"/>
</dbReference>
<evidence type="ECO:0000256" key="5">
    <source>
        <dbReference type="ARBA" id="ARBA00022705"/>
    </source>
</evidence>
<dbReference type="PIRSF" id="PIRSF002811">
    <property type="entry name" value="DnaG"/>
    <property type="match status" value="1"/>
</dbReference>
<evidence type="ECO:0000256" key="12">
    <source>
        <dbReference type="HAMAP-Rule" id="MF_00974"/>
    </source>
</evidence>
<dbReference type="CDD" id="cd03364">
    <property type="entry name" value="TOPRIM_DnaG_primases"/>
    <property type="match status" value="1"/>
</dbReference>
<comment type="cofactor">
    <cofactor evidence="12 13 14">
        <name>Zn(2+)</name>
        <dbReference type="ChEBI" id="CHEBI:29105"/>
    </cofactor>
    <text evidence="12 13 14">Binds 1 zinc ion per monomer.</text>
</comment>
<dbReference type="InterPro" id="IPR002694">
    <property type="entry name" value="Znf_CHC2"/>
</dbReference>
<dbReference type="SMART" id="SM00400">
    <property type="entry name" value="ZnF_CHCC"/>
    <property type="match status" value="1"/>
</dbReference>
<dbReference type="InterPro" id="IPR006171">
    <property type="entry name" value="TOPRIM_dom"/>
</dbReference>
<evidence type="ECO:0000256" key="14">
    <source>
        <dbReference type="PIRSR" id="PIRSR002811-1"/>
    </source>
</evidence>
<dbReference type="GO" id="GO:1990077">
    <property type="term" value="C:primosome complex"/>
    <property type="evidence" value="ECO:0007669"/>
    <property type="project" value="UniProtKB-KW"/>
</dbReference>
<evidence type="ECO:0000256" key="4">
    <source>
        <dbReference type="ARBA" id="ARBA00022695"/>
    </source>
</evidence>
<dbReference type="Pfam" id="PF13155">
    <property type="entry name" value="Toprim_2"/>
    <property type="match status" value="1"/>
</dbReference>
<comment type="subunit">
    <text evidence="12">Monomer. Interacts with DnaB.</text>
</comment>
<keyword evidence="7 12" id="KW-0863">Zinc-finger</keyword>
<evidence type="ECO:0000256" key="6">
    <source>
        <dbReference type="ARBA" id="ARBA00022723"/>
    </source>
</evidence>
<dbReference type="GO" id="GO:0000428">
    <property type="term" value="C:DNA-directed RNA polymerase complex"/>
    <property type="evidence" value="ECO:0007669"/>
    <property type="project" value="UniProtKB-KW"/>
</dbReference>
<evidence type="ECO:0000256" key="2">
    <source>
        <dbReference type="ARBA" id="ARBA00022515"/>
    </source>
</evidence>
<evidence type="ECO:0000256" key="11">
    <source>
        <dbReference type="ARBA" id="ARBA00023163"/>
    </source>
</evidence>
<dbReference type="InterPro" id="IPR006295">
    <property type="entry name" value="DNA_primase_DnaG"/>
</dbReference>
<dbReference type="Gene3D" id="3.90.580.10">
    <property type="entry name" value="Zinc finger, CHC2-type domain"/>
    <property type="match status" value="1"/>
</dbReference>
<keyword evidence="10 12" id="KW-0238">DNA-binding</keyword>
<comment type="catalytic activity">
    <reaction evidence="12">
        <text>ssDNA + n NTP = ssDNA/pppN(pN)n-1 hybrid + (n-1) diphosphate.</text>
        <dbReference type="EC" id="2.7.7.101"/>
    </reaction>
</comment>
<comment type="similarity">
    <text evidence="12 13">Belongs to the DnaG primase family.</text>
</comment>
<evidence type="ECO:0000313" key="16">
    <source>
        <dbReference type="EMBL" id="RNI29644.1"/>
    </source>
</evidence>
<evidence type="ECO:0000256" key="1">
    <source>
        <dbReference type="ARBA" id="ARBA00022478"/>
    </source>
</evidence>
<dbReference type="OrthoDB" id="9803773at2"/>
<keyword evidence="11 12" id="KW-0804">Transcription</keyword>
<keyword evidence="4 12" id="KW-0548">Nucleotidyltransferase</keyword>
<dbReference type="EMBL" id="RJJE01000009">
    <property type="protein sequence ID" value="RNI29644.1"/>
    <property type="molecule type" value="Genomic_DNA"/>
</dbReference>
<evidence type="ECO:0000313" key="17">
    <source>
        <dbReference type="Proteomes" id="UP000271010"/>
    </source>
</evidence>
<comment type="function">
    <text evidence="12 13">RNA polymerase that catalyzes the synthesis of short RNA molecules used as primers for DNA polymerase during DNA replication.</text>
</comment>
<dbReference type="GO" id="GO:0003677">
    <property type="term" value="F:DNA binding"/>
    <property type="evidence" value="ECO:0007669"/>
    <property type="project" value="UniProtKB-KW"/>
</dbReference>
<keyword evidence="3 12" id="KW-0808">Transferase</keyword>
<dbReference type="InterPro" id="IPR050219">
    <property type="entry name" value="DnaG_primase"/>
</dbReference>
<dbReference type="SUPFAM" id="SSF56731">
    <property type="entry name" value="DNA primase core"/>
    <property type="match status" value="1"/>
</dbReference>
<dbReference type="RefSeq" id="WP_123132729.1">
    <property type="nucleotide sequence ID" value="NZ_JBHMAD010000007.1"/>
</dbReference>
<reference evidence="16 17" key="1">
    <citation type="submission" date="2018-11" db="EMBL/GenBank/DDBJ databases">
        <title>Rufibacter latericius sp. nov., isolated from water in Baiyang Lake.</title>
        <authorList>
            <person name="Yang Y."/>
        </authorList>
    </citation>
    <scope>NUCLEOTIDE SEQUENCE [LARGE SCALE GENOMIC DNA]</scope>
    <source>
        <strain evidence="16 17">MCC P1</strain>
    </source>
</reference>
<dbReference type="HAMAP" id="MF_00974">
    <property type="entry name" value="DNA_primase_DnaG"/>
    <property type="match status" value="1"/>
</dbReference>
<dbReference type="PANTHER" id="PTHR30313">
    <property type="entry name" value="DNA PRIMASE"/>
    <property type="match status" value="1"/>
</dbReference>
<dbReference type="GO" id="GO:0003899">
    <property type="term" value="F:DNA-directed RNA polymerase activity"/>
    <property type="evidence" value="ECO:0007669"/>
    <property type="project" value="UniProtKB-UniRule"/>
</dbReference>
<evidence type="ECO:0000259" key="15">
    <source>
        <dbReference type="PROSITE" id="PS50880"/>
    </source>
</evidence>
<dbReference type="InterPro" id="IPR034151">
    <property type="entry name" value="TOPRIM_DnaG_bac"/>
</dbReference>
<dbReference type="Gene3D" id="3.40.1360.10">
    <property type="match status" value="1"/>
</dbReference>
<evidence type="ECO:0000256" key="9">
    <source>
        <dbReference type="ARBA" id="ARBA00022842"/>
    </source>
</evidence>
<dbReference type="InterPro" id="IPR019475">
    <property type="entry name" value="DNA_primase_DnaB-bd"/>
</dbReference>
<evidence type="ECO:0000256" key="10">
    <source>
        <dbReference type="ARBA" id="ARBA00023125"/>
    </source>
</evidence>
<keyword evidence="2 12" id="KW-0639">Primosome</keyword>
<dbReference type="InterPro" id="IPR036977">
    <property type="entry name" value="DNA_primase_Znf_CHC2"/>
</dbReference>
<dbReference type="PROSITE" id="PS50880">
    <property type="entry name" value="TOPRIM"/>
    <property type="match status" value="1"/>
</dbReference>
<sequence length="659" mass="74594">MALIKKEVVDQIIQHADIVEVVGDFVDLKKKGQNMWACCPFHHEKSPSFSVAPKKGIYKCFGCGKAGNSVQFIMDIEGTGYVEALRYLAKKYNIEIEEDQSPAAVQAQNERDSLYILSDFAKQYFVNALHKNDEGQSIGAPYFKQRGLSVATIQKFELGYSLDSWDDFTKAALEKGFSLKYLEETGLTIVKKEEGKQYDRFRGRVMFPIQNVSGRTIGFGARTLKSNDKKSPKYVNSPESPIYHKSDVLYGMFQAKQAIRQEDECFLVEGYLDVLSLHQGGIENVVASSGTSLTENQIKLIGRYTKNITVLYDGDPAGIKASLRGIDLILEGGLNVNVVLFPDGDDPDSYIRKVGDTKFKEYLKAHSQDFISFKSELFAQEAKDNPVKKAEAIREMVVSIAKIPDAIKRSVFLQRCSIQFGIDEQVLISEYNKIHLSEQKAARQQPSAPSPASYAPGSFEEMAAEAEAAAAAEAAMYEEEDQQEADQSNLLRIREREVIRLILNYADKEVEEGLTASQFMLSELEDIEFKTPIYKRLFDMCRLKLEQGFLPTASEFMQHEEKEIRNEVIDLVSEKYELSDGWASHEIFVPREVDLVTYGSEREVLRLKWRNVQLMIKDQMDTLPKITDPAELDKTLRTIKTLKDFEKQIADMLGIVVSR</sequence>
<evidence type="ECO:0000256" key="8">
    <source>
        <dbReference type="ARBA" id="ARBA00022833"/>
    </source>
</evidence>
<keyword evidence="6 12" id="KW-0479">Metal-binding</keyword>
<keyword evidence="17" id="KW-1185">Reference proteome</keyword>
<dbReference type="GO" id="GO:0008270">
    <property type="term" value="F:zinc ion binding"/>
    <property type="evidence" value="ECO:0007669"/>
    <property type="project" value="UniProtKB-UniRule"/>
</dbReference>
<dbReference type="Proteomes" id="UP000271010">
    <property type="component" value="Unassembled WGS sequence"/>
</dbReference>
<keyword evidence="1 12" id="KW-0240">DNA-directed RNA polymerase</keyword>
<keyword evidence="9" id="KW-0460">Magnesium</keyword>
<comment type="domain">
    <text evidence="12">Contains an N-terminal zinc-binding domain, a central core domain that contains the primase activity, and a C-terminal DnaB-binding domain.</text>
</comment>
<dbReference type="SUPFAM" id="SSF57783">
    <property type="entry name" value="Zinc beta-ribbon"/>
    <property type="match status" value="1"/>
</dbReference>
<feature type="domain" description="Toprim" evidence="15">
    <location>
        <begin position="263"/>
        <end position="344"/>
    </location>
</feature>
<dbReference type="Gene3D" id="3.90.980.10">
    <property type="entry name" value="DNA primase, catalytic core, N-terminal domain"/>
    <property type="match status" value="1"/>
</dbReference>
<dbReference type="SMART" id="SM00493">
    <property type="entry name" value="TOPRIM"/>
    <property type="match status" value="1"/>
</dbReference>
<gene>
    <name evidence="12 16" type="primary">dnaG</name>
    <name evidence="16" type="ORF">EFA69_08785</name>
</gene>
<feature type="zinc finger region" description="CHC2-type" evidence="12 14">
    <location>
        <begin position="39"/>
        <end position="63"/>
    </location>
</feature>
<proteinExistence type="inferred from homology"/>
<evidence type="ECO:0000256" key="3">
    <source>
        <dbReference type="ARBA" id="ARBA00022679"/>
    </source>
</evidence>
<dbReference type="PANTHER" id="PTHR30313:SF2">
    <property type="entry name" value="DNA PRIMASE"/>
    <property type="match status" value="1"/>
</dbReference>
<dbReference type="FunFam" id="3.90.580.10:FF:000001">
    <property type="entry name" value="DNA primase"/>
    <property type="match status" value="1"/>
</dbReference>
<dbReference type="EC" id="2.7.7.101" evidence="12"/>
<keyword evidence="8 12" id="KW-0862">Zinc</keyword>
<dbReference type="InterPro" id="IPR030846">
    <property type="entry name" value="DnaG_bac"/>
</dbReference>
<dbReference type="GO" id="GO:0005737">
    <property type="term" value="C:cytoplasm"/>
    <property type="evidence" value="ECO:0007669"/>
    <property type="project" value="TreeGrafter"/>
</dbReference>
<dbReference type="InterPro" id="IPR013264">
    <property type="entry name" value="DNAG_N"/>
</dbReference>
<keyword evidence="5 12" id="KW-0235">DNA replication</keyword>
<dbReference type="InterPro" id="IPR037068">
    <property type="entry name" value="DNA_primase_core_N_sf"/>
</dbReference>
<dbReference type="Pfam" id="PF10410">
    <property type="entry name" value="DnaB_bind"/>
    <property type="match status" value="1"/>
</dbReference>
<protein>
    <recommendedName>
        <fullName evidence="12 13">DNA primase</fullName>
        <ecNumber evidence="12">2.7.7.101</ecNumber>
    </recommendedName>
</protein>
<evidence type="ECO:0000256" key="7">
    <source>
        <dbReference type="ARBA" id="ARBA00022771"/>
    </source>
</evidence>
<dbReference type="GO" id="GO:0006269">
    <property type="term" value="P:DNA replication, synthesis of primer"/>
    <property type="evidence" value="ECO:0007669"/>
    <property type="project" value="UniProtKB-UniRule"/>
</dbReference>
<dbReference type="AlphaFoldDB" id="A0A3M9MVT9"/>
<dbReference type="NCBIfam" id="TIGR01391">
    <property type="entry name" value="dnaG"/>
    <property type="match status" value="1"/>
</dbReference>
<dbReference type="FunFam" id="3.40.1360.10:FF:000002">
    <property type="entry name" value="DNA primase"/>
    <property type="match status" value="1"/>
</dbReference>
<dbReference type="Pfam" id="PF01807">
    <property type="entry name" value="Zn_ribbon_DnaG"/>
    <property type="match status" value="1"/>
</dbReference>
<organism evidence="16 17">
    <name type="scientific">Rufibacter immobilis</name>
    <dbReference type="NCBI Taxonomy" id="1348778"/>
    <lineage>
        <taxon>Bacteria</taxon>
        <taxon>Pseudomonadati</taxon>
        <taxon>Bacteroidota</taxon>
        <taxon>Cytophagia</taxon>
        <taxon>Cytophagales</taxon>
        <taxon>Hymenobacteraceae</taxon>
        <taxon>Rufibacter</taxon>
    </lineage>
</organism>
<evidence type="ECO:0000256" key="13">
    <source>
        <dbReference type="PIRNR" id="PIRNR002811"/>
    </source>
</evidence>